<dbReference type="eggNOG" id="ENOG502QSXW">
    <property type="taxonomic scope" value="Eukaryota"/>
</dbReference>
<keyword evidence="1" id="KW-0472">Membrane</keyword>
<dbReference type="PANTHER" id="PTHR31801">
    <property type="entry name" value="ALTERED INHERITANCE OF MITOCHONDRIA PROTEIN 24, MITOCHONDRIAL"/>
    <property type="match status" value="1"/>
</dbReference>
<evidence type="ECO:0000313" key="2">
    <source>
        <dbReference type="EMBL" id="EXC02111.1"/>
    </source>
</evidence>
<dbReference type="STRING" id="981085.W9RPQ3"/>
<keyword evidence="3" id="KW-1185">Reference proteome</keyword>
<dbReference type="KEGG" id="mnt:21406825"/>
<dbReference type="Proteomes" id="UP000030645">
    <property type="component" value="Unassembled WGS sequence"/>
</dbReference>
<dbReference type="EMBL" id="KE345347">
    <property type="protein sequence ID" value="EXC02111.1"/>
    <property type="molecule type" value="Genomic_DNA"/>
</dbReference>
<proteinExistence type="predicted"/>
<evidence type="ECO:0008006" key="4">
    <source>
        <dbReference type="Google" id="ProtNLM"/>
    </source>
</evidence>
<evidence type="ECO:0000256" key="1">
    <source>
        <dbReference type="SAM" id="Phobius"/>
    </source>
</evidence>
<dbReference type="OrthoDB" id="10251508at2759"/>
<sequence>MHPHSYAVDSLSKSQDLAAAILAAATPAQISSACASIDSFLHSHLPDQCRHFFSLTFPTLICKLFGFDDAVSSSSSSPPSPPLSSSSSSSSNGWIDTVISSNDPDLANKVFALLAPDGVLLSSISAVDRLSLVKYVFPNERLPEWARFVLSSEKDSWVISDLCPIFKGRVKEDSIKGSVYQVQLNVFEYYMFWFAYYPVCRGNNENSDNNSVVKRNRRFKLENWVSSISAFSSSSSRRSSEHKTECNFYVRLLYAYLHAFVPVSDLNSHQRYRSSLLHYSPSYDASIIMQAEFLVYAFIHFWLVDNDSSPLPVDLCKSFGVTFPFRSVLGETLPTAGLGEVVKLFVKYLNLSSVVQEDGNENVEYSNGSPRWRTPGLFDASKSRNVTVPSPYVRSVGSWNLTIQRPLYRFTLRTFLFCPMGTSIKNVSDVFSVWISYIEPWRISLDDFLDLDATVDGSTKTTTKEDLSSQDCGYSPYWQGYVLSNYLYYSSLVMHFIGFAHRFLHADVEIIVQMVLKVISILTQSKELVDLIKMVDCVFHSKQTGTGKPLLNSLYRYLPSIREQLKDWEDGLSETDADGSFLHENWNKDLHLFSCGEDGGQQLLQLFILRAEAELQAISGDNLAQNLQCIDSLKAQVSCLYGGHTVKPVSFSLEPKQQQQARDDIFKPRRVGSHTLANVKYKGDWMKRPISDDEVAWLAKLFVWLSDWLNENLRINQPDNGQLGPTWSYVEVSRDDADNVCGSAETVKAVLCALGSWILMLGTTVVRLMKKHGLRVNLRILASKKVVMVLLLYAVFSILRKAFGHFRRV</sequence>
<keyword evidence="1" id="KW-0812">Transmembrane</keyword>
<dbReference type="AlphaFoldDB" id="W9RPQ3"/>
<name>W9RPQ3_9ROSA</name>
<dbReference type="PANTHER" id="PTHR31801:SF1">
    <property type="entry name" value="SPHINGOMYELIN PHOSPHODIESTERASE"/>
    <property type="match status" value="1"/>
</dbReference>
<gene>
    <name evidence="2" type="ORF">L484_024076</name>
</gene>
<organism evidence="2 3">
    <name type="scientific">Morus notabilis</name>
    <dbReference type="NCBI Taxonomy" id="981085"/>
    <lineage>
        <taxon>Eukaryota</taxon>
        <taxon>Viridiplantae</taxon>
        <taxon>Streptophyta</taxon>
        <taxon>Embryophyta</taxon>
        <taxon>Tracheophyta</taxon>
        <taxon>Spermatophyta</taxon>
        <taxon>Magnoliopsida</taxon>
        <taxon>eudicotyledons</taxon>
        <taxon>Gunneridae</taxon>
        <taxon>Pentapetalae</taxon>
        <taxon>rosids</taxon>
        <taxon>fabids</taxon>
        <taxon>Rosales</taxon>
        <taxon>Moraceae</taxon>
        <taxon>Moreae</taxon>
        <taxon>Morus</taxon>
    </lineage>
</organism>
<keyword evidence="1" id="KW-1133">Transmembrane helix</keyword>
<protein>
    <recommendedName>
        <fullName evidence="4">Sphingomyelin phosphodiesterase 4</fullName>
    </recommendedName>
</protein>
<evidence type="ECO:0000313" key="3">
    <source>
        <dbReference type="Proteomes" id="UP000030645"/>
    </source>
</evidence>
<accession>W9RPQ3</accession>
<reference evidence="3" key="1">
    <citation type="submission" date="2013-01" db="EMBL/GenBank/DDBJ databases">
        <title>Draft Genome Sequence of a Mulberry Tree, Morus notabilis C.K. Schneid.</title>
        <authorList>
            <person name="He N."/>
            <person name="Zhao S."/>
        </authorList>
    </citation>
    <scope>NUCLEOTIDE SEQUENCE</scope>
</reference>
<feature type="transmembrane region" description="Helical" evidence="1">
    <location>
        <begin position="786"/>
        <end position="803"/>
    </location>
</feature>